<feature type="compositionally biased region" description="Basic and acidic residues" evidence="1">
    <location>
        <begin position="30"/>
        <end position="54"/>
    </location>
</feature>
<dbReference type="InterPro" id="IPR021463">
    <property type="entry name" value="Methyltransf_34"/>
</dbReference>
<sequence length="471" mass="51410">MPGARQGNRRKDRDTFDSKPLQRIRQPAKQPEKEKPTERTPHAKPVPEKQKEDTDSGPINLSTTIPLPVQQLLLDVFKTALLTTPTDPHASPETQPNARPPATPLDTKTLVQTIKSHLYQRDFDSAFAEAGEELLRAYALRWSAARALGYAGIFKAVLGWMRSGEGGEEMNLSLSRCLGDGDGTRVVCIGGGAGAEIVALAAVWRDLRDDGDGDGGIAKLEDGVAGVSLDEKGKEMEREKADGEGDESVAEHSDSQKTAGLSPKLSVAAVDIADWSIVVERLAKTISSPDVPAQKTSKYHPPLLSESHGATGLDISFTQKDVLGLPESDLKDLILGNEQTTPTPTPTSLLVTLMFALNELFTTSMPKTTALLLNMTEILPVDAVLLVVDSPGSYSTLKLGKAKDGAAQERQYPMKFLLDHTLLSVAKGKWERVLTQDSRWWRRDAARLRYEVGEGAGLEDMRYQLHVYRRV</sequence>
<evidence type="ECO:0000313" key="3">
    <source>
        <dbReference type="Proteomes" id="UP001213681"/>
    </source>
</evidence>
<feature type="compositionally biased region" description="Polar residues" evidence="1">
    <location>
        <begin position="84"/>
        <end position="97"/>
    </location>
</feature>
<organism evidence="2 3">
    <name type="scientific">Penicillium daleae</name>
    <dbReference type="NCBI Taxonomy" id="63821"/>
    <lineage>
        <taxon>Eukaryota</taxon>
        <taxon>Fungi</taxon>
        <taxon>Dikarya</taxon>
        <taxon>Ascomycota</taxon>
        <taxon>Pezizomycotina</taxon>
        <taxon>Eurotiomycetes</taxon>
        <taxon>Eurotiomycetidae</taxon>
        <taxon>Eurotiales</taxon>
        <taxon>Aspergillaceae</taxon>
        <taxon>Penicillium</taxon>
    </lineage>
</organism>
<dbReference type="Proteomes" id="UP001213681">
    <property type="component" value="Unassembled WGS sequence"/>
</dbReference>
<evidence type="ECO:0000313" key="2">
    <source>
        <dbReference type="EMBL" id="KAJ5450637.1"/>
    </source>
</evidence>
<dbReference type="Pfam" id="PF11312">
    <property type="entry name" value="Methyltransf_34"/>
    <property type="match status" value="1"/>
</dbReference>
<proteinExistence type="predicted"/>
<protein>
    <recommendedName>
        <fullName evidence="4">25S rRNA (Uridine(2843)-N(3))-methyltransferase</fullName>
    </recommendedName>
</protein>
<feature type="region of interest" description="Disordered" evidence="1">
    <location>
        <begin position="228"/>
        <end position="260"/>
    </location>
</feature>
<reference evidence="2" key="1">
    <citation type="submission" date="2022-12" db="EMBL/GenBank/DDBJ databases">
        <authorList>
            <person name="Petersen C."/>
        </authorList>
    </citation>
    <scope>NUCLEOTIDE SEQUENCE</scope>
    <source>
        <strain evidence="2">IBT 16125</strain>
    </source>
</reference>
<feature type="compositionally biased region" description="Basic and acidic residues" evidence="1">
    <location>
        <begin position="229"/>
        <end position="255"/>
    </location>
</feature>
<feature type="region of interest" description="Disordered" evidence="1">
    <location>
        <begin position="1"/>
        <end position="63"/>
    </location>
</feature>
<comment type="caution">
    <text evidence="2">The sequence shown here is derived from an EMBL/GenBank/DDBJ whole genome shotgun (WGS) entry which is preliminary data.</text>
</comment>
<gene>
    <name evidence="2" type="ORF">N7458_007086</name>
</gene>
<dbReference type="GeneID" id="81600711"/>
<accession>A0AAD6C6I7</accession>
<dbReference type="EMBL" id="JAPVEA010000006">
    <property type="protein sequence ID" value="KAJ5450637.1"/>
    <property type="molecule type" value="Genomic_DNA"/>
</dbReference>
<name>A0AAD6C6I7_9EURO</name>
<dbReference type="AlphaFoldDB" id="A0AAD6C6I7"/>
<evidence type="ECO:0000256" key="1">
    <source>
        <dbReference type="SAM" id="MobiDB-lite"/>
    </source>
</evidence>
<keyword evidence="3" id="KW-1185">Reference proteome</keyword>
<feature type="region of interest" description="Disordered" evidence="1">
    <location>
        <begin position="84"/>
        <end position="105"/>
    </location>
</feature>
<evidence type="ECO:0008006" key="4">
    <source>
        <dbReference type="Google" id="ProtNLM"/>
    </source>
</evidence>
<dbReference type="RefSeq" id="XP_056766172.1">
    <property type="nucleotide sequence ID" value="XM_056910468.1"/>
</dbReference>
<reference evidence="2" key="2">
    <citation type="journal article" date="2023" name="IMA Fungus">
        <title>Comparative genomic study of the Penicillium genus elucidates a diverse pangenome and 15 lateral gene transfer events.</title>
        <authorList>
            <person name="Petersen C."/>
            <person name="Sorensen T."/>
            <person name="Nielsen M.R."/>
            <person name="Sondergaard T.E."/>
            <person name="Sorensen J.L."/>
            <person name="Fitzpatrick D.A."/>
            <person name="Frisvad J.C."/>
            <person name="Nielsen K.L."/>
        </authorList>
    </citation>
    <scope>NUCLEOTIDE SEQUENCE</scope>
    <source>
        <strain evidence="2">IBT 16125</strain>
    </source>
</reference>